<reference evidence="1 2" key="1">
    <citation type="submission" date="2012-06" db="EMBL/GenBank/DDBJ databases">
        <title>The complete chromosome of genome of Turneriella parva DSM 21527.</title>
        <authorList>
            <consortium name="US DOE Joint Genome Institute (JGI-PGF)"/>
            <person name="Lucas S."/>
            <person name="Han J."/>
            <person name="Lapidus A."/>
            <person name="Bruce D."/>
            <person name="Goodwin L."/>
            <person name="Pitluck S."/>
            <person name="Peters L."/>
            <person name="Kyrpides N."/>
            <person name="Mavromatis K."/>
            <person name="Ivanova N."/>
            <person name="Mikhailova N."/>
            <person name="Chertkov O."/>
            <person name="Detter J.C."/>
            <person name="Tapia R."/>
            <person name="Han C."/>
            <person name="Land M."/>
            <person name="Hauser L."/>
            <person name="Markowitz V."/>
            <person name="Cheng J.-F."/>
            <person name="Hugenholtz P."/>
            <person name="Woyke T."/>
            <person name="Wu D."/>
            <person name="Gronow S."/>
            <person name="Wellnitz S."/>
            <person name="Brambilla E."/>
            <person name="Klenk H.-P."/>
            <person name="Eisen J.A."/>
        </authorList>
    </citation>
    <scope>NUCLEOTIDE SEQUENCE [LARGE SCALE GENOMIC DNA]</scope>
    <source>
        <strain evidence="2">ATCC BAA-1111 / DSM 21527 / NCTC 11395 / H</strain>
    </source>
</reference>
<dbReference type="STRING" id="869212.Turpa_0291"/>
<evidence type="ECO:0008006" key="3">
    <source>
        <dbReference type="Google" id="ProtNLM"/>
    </source>
</evidence>
<protein>
    <recommendedName>
        <fullName evidence="3">DUF3299 domain-containing protein</fullName>
    </recommendedName>
</protein>
<sequence length="151" mass="16867">MLLVRPRYLLYILIFFLPATLTGNAPDENTEISWKTLRGYNLKTGKMSEMLTKLNGKPIRIPGFMVPLDDMDYESVGRFLLVPDPQACIHVPPPPANQMIYVVMKGKKKAPVTWGVPVVLSGELKVKSIRSQFGVVSFQVAGEMVKPYTGK</sequence>
<name>I4B0Z4_TURPD</name>
<dbReference type="Gene3D" id="2.40.50.870">
    <property type="entry name" value="Protein of unknown function (DUF3299)"/>
    <property type="match status" value="1"/>
</dbReference>
<dbReference type="KEGG" id="tpx:Turpa_0291"/>
<gene>
    <name evidence="1" type="ordered locus">Turpa_0291</name>
</gene>
<dbReference type="OrthoDB" id="9784998at2"/>
<proteinExistence type="predicted"/>
<dbReference type="EMBL" id="CP002959">
    <property type="protein sequence ID" value="AFM10951.1"/>
    <property type="molecule type" value="Genomic_DNA"/>
</dbReference>
<organism evidence="1 2">
    <name type="scientific">Turneriella parva (strain ATCC BAA-1111 / DSM 21527 / NCTC 11395 / H)</name>
    <name type="common">Leptospira parva</name>
    <dbReference type="NCBI Taxonomy" id="869212"/>
    <lineage>
        <taxon>Bacteria</taxon>
        <taxon>Pseudomonadati</taxon>
        <taxon>Spirochaetota</taxon>
        <taxon>Spirochaetia</taxon>
        <taxon>Leptospirales</taxon>
        <taxon>Leptospiraceae</taxon>
        <taxon>Turneriella</taxon>
    </lineage>
</organism>
<dbReference type="RefSeq" id="WP_014801471.1">
    <property type="nucleotide sequence ID" value="NC_018020.1"/>
</dbReference>
<dbReference type="AlphaFoldDB" id="I4B0Z4"/>
<evidence type="ECO:0000313" key="1">
    <source>
        <dbReference type="EMBL" id="AFM10951.1"/>
    </source>
</evidence>
<dbReference type="InterPro" id="IPR021727">
    <property type="entry name" value="DUF3299"/>
</dbReference>
<dbReference type="Proteomes" id="UP000006048">
    <property type="component" value="Chromosome"/>
</dbReference>
<accession>I4B0Z4</accession>
<evidence type="ECO:0000313" key="2">
    <source>
        <dbReference type="Proteomes" id="UP000006048"/>
    </source>
</evidence>
<dbReference type="HOGENOM" id="CLU_117100_3_0_12"/>
<dbReference type="Pfam" id="PF11736">
    <property type="entry name" value="DUF3299"/>
    <property type="match status" value="1"/>
</dbReference>
<keyword evidence="2" id="KW-1185">Reference proteome</keyword>